<proteinExistence type="inferred from homology"/>
<evidence type="ECO:0000256" key="2">
    <source>
        <dbReference type="ARBA" id="ARBA00004286"/>
    </source>
</evidence>
<dbReference type="Gene3D" id="1.10.4080.10">
    <property type="entry name" value="ADP-ribosylation/Crystallin J1"/>
    <property type="match status" value="1"/>
</dbReference>
<keyword evidence="8" id="KW-0158">Chromosome</keyword>
<evidence type="ECO:0000256" key="23">
    <source>
        <dbReference type="ARBA" id="ARBA00043193"/>
    </source>
</evidence>
<evidence type="ECO:0000256" key="14">
    <source>
        <dbReference type="ARBA" id="ARBA00023128"/>
    </source>
</evidence>
<evidence type="ECO:0000256" key="9">
    <source>
        <dbReference type="ARBA" id="ARBA00022490"/>
    </source>
</evidence>
<evidence type="ECO:0000256" key="19">
    <source>
        <dbReference type="ARBA" id="ARBA00042471"/>
    </source>
</evidence>
<keyword evidence="12" id="KW-0378">Hydrolase</keyword>
<keyword evidence="16" id="KW-0539">Nucleus</keyword>
<feature type="binding site" evidence="25">
    <location>
        <position position="64"/>
    </location>
    <ligand>
        <name>Mg(2+)</name>
        <dbReference type="ChEBI" id="CHEBI:18420"/>
        <label>1</label>
    </ligand>
</feature>
<comment type="similarity">
    <text evidence="5">Belongs to the ADP-ribosylglycohydrolase family.</text>
</comment>
<evidence type="ECO:0000256" key="16">
    <source>
        <dbReference type="ARBA" id="ARBA00023242"/>
    </source>
</evidence>
<dbReference type="PANTHER" id="PTHR16222:SF24">
    <property type="entry name" value="ADP-RIBOSYLHYDROLASE ARH3"/>
    <property type="match status" value="1"/>
</dbReference>
<dbReference type="GO" id="GO:0006281">
    <property type="term" value="P:DNA repair"/>
    <property type="evidence" value="ECO:0007669"/>
    <property type="project" value="UniProtKB-KW"/>
</dbReference>
<evidence type="ECO:0000256" key="1">
    <source>
        <dbReference type="ARBA" id="ARBA00004123"/>
    </source>
</evidence>
<comment type="catalytic activity">
    <reaction evidence="24">
        <text>alpha-NAD(+) + H2O = ADP-D-ribose + nicotinamide + H(+)</text>
        <dbReference type="Rhea" id="RHEA:68792"/>
        <dbReference type="ChEBI" id="CHEBI:15377"/>
        <dbReference type="ChEBI" id="CHEBI:15378"/>
        <dbReference type="ChEBI" id="CHEBI:17154"/>
        <dbReference type="ChEBI" id="CHEBI:57967"/>
        <dbReference type="ChEBI" id="CHEBI:77017"/>
    </reaction>
</comment>
<keyword evidence="11" id="KW-0227">DNA damage</keyword>
<keyword evidence="15" id="KW-0234">DNA repair</keyword>
<dbReference type="EMBL" id="JARPUR010000002">
    <property type="protein sequence ID" value="KAK4882575.1"/>
    <property type="molecule type" value="Genomic_DNA"/>
</dbReference>
<accession>A0AAN7Q8E5</accession>
<dbReference type="GO" id="GO:0005634">
    <property type="term" value="C:nucleus"/>
    <property type="evidence" value="ECO:0007669"/>
    <property type="project" value="UniProtKB-SubCell"/>
</dbReference>
<evidence type="ECO:0000256" key="12">
    <source>
        <dbReference type="ARBA" id="ARBA00022801"/>
    </source>
</evidence>
<dbReference type="PANTHER" id="PTHR16222">
    <property type="entry name" value="ADP-RIBOSYLGLYCOHYDROLASE"/>
    <property type="match status" value="1"/>
</dbReference>
<evidence type="ECO:0000256" key="6">
    <source>
        <dbReference type="ARBA" id="ARBA00011245"/>
    </source>
</evidence>
<evidence type="ECO:0000256" key="21">
    <source>
        <dbReference type="ARBA" id="ARBA00042850"/>
    </source>
</evidence>
<dbReference type="InterPro" id="IPR005502">
    <property type="entry name" value="Ribosyl_crysJ1"/>
</dbReference>
<evidence type="ECO:0000256" key="24">
    <source>
        <dbReference type="ARBA" id="ARBA00049015"/>
    </source>
</evidence>
<dbReference type="GO" id="GO:0005694">
    <property type="term" value="C:chromosome"/>
    <property type="evidence" value="ECO:0007669"/>
    <property type="project" value="UniProtKB-SubCell"/>
</dbReference>
<comment type="cofactor">
    <cofactor evidence="25">
        <name>Mg(2+)</name>
        <dbReference type="ChEBI" id="CHEBI:18420"/>
    </cofactor>
    <text evidence="25">Binds 2 magnesium ions per subunit.</text>
</comment>
<keyword evidence="9" id="KW-0963">Cytoplasm</keyword>
<evidence type="ECO:0000256" key="18">
    <source>
        <dbReference type="ARBA" id="ARBA00042398"/>
    </source>
</evidence>
<evidence type="ECO:0000256" key="3">
    <source>
        <dbReference type="ARBA" id="ARBA00004305"/>
    </source>
</evidence>
<dbReference type="SUPFAM" id="SSF101478">
    <property type="entry name" value="ADP-ribosylglycohydrolase"/>
    <property type="match status" value="1"/>
</dbReference>
<evidence type="ECO:0000256" key="15">
    <source>
        <dbReference type="ARBA" id="ARBA00023204"/>
    </source>
</evidence>
<evidence type="ECO:0000256" key="7">
    <source>
        <dbReference type="ARBA" id="ARBA00012255"/>
    </source>
</evidence>
<evidence type="ECO:0000256" key="11">
    <source>
        <dbReference type="ARBA" id="ARBA00022763"/>
    </source>
</evidence>
<keyword evidence="14" id="KW-0496">Mitochondrion</keyword>
<feature type="binding site" evidence="25">
    <location>
        <position position="65"/>
    </location>
    <ligand>
        <name>Mg(2+)</name>
        <dbReference type="ChEBI" id="CHEBI:18420"/>
        <label>1</label>
    </ligand>
</feature>
<reference evidence="27" key="1">
    <citation type="submission" date="2023-01" db="EMBL/GenBank/DDBJ databases">
        <title>Key to firefly adult light organ development and bioluminescence: homeobox transcription factors regulate luciferase expression and transportation to peroxisome.</title>
        <authorList>
            <person name="Fu X."/>
        </authorList>
    </citation>
    <scope>NUCLEOTIDE SEQUENCE [LARGE SCALE GENOMIC DNA]</scope>
</reference>
<dbReference type="FunFam" id="1.10.4080.10:FF:000001">
    <property type="entry name" value="ADP-ribose glycohydrolase ARH3"/>
    <property type="match status" value="1"/>
</dbReference>
<evidence type="ECO:0000256" key="8">
    <source>
        <dbReference type="ARBA" id="ARBA00022454"/>
    </source>
</evidence>
<dbReference type="Pfam" id="PF03747">
    <property type="entry name" value="ADP_ribosyl_GH"/>
    <property type="match status" value="1"/>
</dbReference>
<dbReference type="GO" id="GO:0140290">
    <property type="term" value="P:peptidyl-serine ADP-deribosylation"/>
    <property type="evidence" value="ECO:0007669"/>
    <property type="project" value="UniProtKB-ARBA"/>
</dbReference>
<organism evidence="26 27">
    <name type="scientific">Aquatica leii</name>
    <dbReference type="NCBI Taxonomy" id="1421715"/>
    <lineage>
        <taxon>Eukaryota</taxon>
        <taxon>Metazoa</taxon>
        <taxon>Ecdysozoa</taxon>
        <taxon>Arthropoda</taxon>
        <taxon>Hexapoda</taxon>
        <taxon>Insecta</taxon>
        <taxon>Pterygota</taxon>
        <taxon>Neoptera</taxon>
        <taxon>Endopterygota</taxon>
        <taxon>Coleoptera</taxon>
        <taxon>Polyphaga</taxon>
        <taxon>Elateriformia</taxon>
        <taxon>Elateroidea</taxon>
        <taxon>Lampyridae</taxon>
        <taxon>Luciolinae</taxon>
        <taxon>Aquatica</taxon>
    </lineage>
</organism>
<evidence type="ECO:0000256" key="10">
    <source>
        <dbReference type="ARBA" id="ARBA00022723"/>
    </source>
</evidence>
<evidence type="ECO:0000256" key="13">
    <source>
        <dbReference type="ARBA" id="ARBA00022842"/>
    </source>
</evidence>
<feature type="binding site" evidence="25">
    <location>
        <position position="304"/>
    </location>
    <ligand>
        <name>Mg(2+)</name>
        <dbReference type="ChEBI" id="CHEBI:18420"/>
        <label>2</label>
    </ligand>
</feature>
<dbReference type="Proteomes" id="UP001353858">
    <property type="component" value="Unassembled WGS sequence"/>
</dbReference>
<comment type="subunit">
    <text evidence="6">Monomer.</text>
</comment>
<dbReference type="GO" id="GO:0005759">
    <property type="term" value="C:mitochondrial matrix"/>
    <property type="evidence" value="ECO:0007669"/>
    <property type="project" value="UniProtKB-SubCell"/>
</dbReference>
<dbReference type="AlphaFoldDB" id="A0AAN7Q8E5"/>
<keyword evidence="10 25" id="KW-0479">Metal-binding</keyword>
<dbReference type="InterPro" id="IPR036705">
    <property type="entry name" value="Ribosyl_crysJ1_sf"/>
</dbReference>
<evidence type="ECO:0000256" key="25">
    <source>
        <dbReference type="PIRSR" id="PIRSR605502-1"/>
    </source>
</evidence>
<feature type="binding site" evidence="25">
    <location>
        <position position="63"/>
    </location>
    <ligand>
        <name>Mg(2+)</name>
        <dbReference type="ChEBI" id="CHEBI:18420"/>
        <label>1</label>
    </ligand>
</feature>
<comment type="subcellular location">
    <subcellularLocation>
        <location evidence="2">Chromosome</location>
    </subcellularLocation>
    <subcellularLocation>
        <location evidence="4">Cytoplasm</location>
    </subcellularLocation>
    <subcellularLocation>
        <location evidence="3">Mitochondrion matrix</location>
    </subcellularLocation>
    <subcellularLocation>
        <location evidence="1">Nucleus</location>
    </subcellularLocation>
</comment>
<evidence type="ECO:0000256" key="20">
    <source>
        <dbReference type="ARBA" id="ARBA00042722"/>
    </source>
</evidence>
<evidence type="ECO:0000256" key="22">
    <source>
        <dbReference type="ARBA" id="ARBA00043187"/>
    </source>
</evidence>
<evidence type="ECO:0000313" key="26">
    <source>
        <dbReference type="EMBL" id="KAK4882575.1"/>
    </source>
</evidence>
<name>A0AAN7Q8E5_9COLE</name>
<dbReference type="GO" id="GO:0046872">
    <property type="term" value="F:metal ion binding"/>
    <property type="evidence" value="ECO:0007669"/>
    <property type="project" value="UniProtKB-KW"/>
</dbReference>
<evidence type="ECO:0000256" key="17">
    <source>
        <dbReference type="ARBA" id="ARBA00041057"/>
    </source>
</evidence>
<evidence type="ECO:0000313" key="27">
    <source>
        <dbReference type="Proteomes" id="UP001353858"/>
    </source>
</evidence>
<dbReference type="InterPro" id="IPR050792">
    <property type="entry name" value="ADP-ribosylglycohydrolase"/>
</dbReference>
<evidence type="ECO:0000256" key="5">
    <source>
        <dbReference type="ARBA" id="ARBA00010702"/>
    </source>
</evidence>
<protein>
    <recommendedName>
        <fullName evidence="17">ADP-ribosylhydrolase ARH3</fullName>
        <ecNumber evidence="7">3.2.1.143</ecNumber>
    </recommendedName>
    <alternativeName>
        <fullName evidence="18">ADP-ribose glycohydrolase ARH3</fullName>
    </alternativeName>
    <alternativeName>
        <fullName evidence="19">ADP-ribosylhydrolase 3</fullName>
    </alternativeName>
    <alternativeName>
        <fullName evidence="22">O-acetyl-ADP-ribose deacetylase ARH3</fullName>
    </alternativeName>
    <alternativeName>
        <fullName evidence="23">Poly(ADP-ribose) glycohydrolase ARH3</fullName>
    </alternativeName>
    <alternativeName>
        <fullName evidence="21">[Protein ADP-ribosylarginine] hydrolase-like protein 2</fullName>
    </alternativeName>
    <alternativeName>
        <fullName evidence="20">[Protein ADP-ribosylserine] hydrolase</fullName>
    </alternativeName>
</protein>
<evidence type="ECO:0000256" key="4">
    <source>
        <dbReference type="ARBA" id="ARBA00004496"/>
    </source>
</evidence>
<feature type="binding site" evidence="25">
    <location>
        <position position="301"/>
    </location>
    <ligand>
        <name>Mg(2+)</name>
        <dbReference type="ChEBI" id="CHEBI:18420"/>
        <label>1</label>
    </ligand>
</feature>
<keyword evidence="13 25" id="KW-0460">Magnesium</keyword>
<dbReference type="EC" id="3.2.1.143" evidence="7"/>
<keyword evidence="27" id="KW-1185">Reference proteome</keyword>
<sequence>MAKIDNILLKSKFRGCMLGALLGDCLGAPFEGETMTAGGKLILQKYFDKLEGPYFRAPIKTYTDDTAMTKSVAKSLIDKPAMDFKFLAKLFVKEYFSEPKRGYGQNVIDVFAKLRRSKFEDVFKPAKEQFGGIGSYGNGGAMRVSPLALYFHNNNEGAIDAVTKATQITHTHKDAINGALLQTMAIQQCLKLDPVEKINLQEFTDSLIEKMKKIETNEEDFEDDEKPYQVKLIYLQQILKSNADCDVDDDVIRLLGNDISALGSVPTAIYCFLRAQKDIPGIRTDNKFRRCVQYAISLGGDTDTIASMTGSLAGAYLGEEYINEHIIKHCEYQKEMLEVADNLFAVL</sequence>
<feature type="binding site" evidence="25">
    <location>
        <position position="303"/>
    </location>
    <ligand>
        <name>Mg(2+)</name>
        <dbReference type="ChEBI" id="CHEBI:18420"/>
        <label>1</label>
    </ligand>
</feature>
<comment type="caution">
    <text evidence="26">The sequence shown here is derived from an EMBL/GenBank/DDBJ whole genome shotgun (WGS) entry which is preliminary data.</text>
</comment>
<gene>
    <name evidence="26" type="ORF">RN001_005894</name>
</gene>
<dbReference type="GO" id="GO:0004649">
    <property type="term" value="F:poly(ADP-ribose) glycohydrolase activity"/>
    <property type="evidence" value="ECO:0007669"/>
    <property type="project" value="UniProtKB-EC"/>
</dbReference>